<keyword evidence="11 12" id="KW-0407">Ion channel</keyword>
<keyword evidence="3 12" id="KW-0813">Transport</keyword>
<dbReference type="PRINTS" id="PR01095">
    <property type="entry name" value="TASKCHANNEL"/>
</dbReference>
<accession>A0A9X0D0E9</accession>
<evidence type="ECO:0000256" key="7">
    <source>
        <dbReference type="ARBA" id="ARBA00022958"/>
    </source>
</evidence>
<keyword evidence="10 13" id="KW-0472">Membrane</keyword>
<dbReference type="SUPFAM" id="SSF81324">
    <property type="entry name" value="Voltage-gated potassium channels"/>
    <property type="match status" value="2"/>
</dbReference>
<dbReference type="InterPro" id="IPR003280">
    <property type="entry name" value="2pore_dom_K_chnl"/>
</dbReference>
<evidence type="ECO:0000256" key="9">
    <source>
        <dbReference type="ARBA" id="ARBA00023065"/>
    </source>
</evidence>
<feature type="transmembrane region" description="Helical" evidence="13">
    <location>
        <begin position="6"/>
        <end position="27"/>
    </location>
</feature>
<evidence type="ECO:0000256" key="6">
    <source>
        <dbReference type="ARBA" id="ARBA00022826"/>
    </source>
</evidence>
<evidence type="ECO:0000313" key="16">
    <source>
        <dbReference type="Proteomes" id="UP001163046"/>
    </source>
</evidence>
<keyword evidence="8 13" id="KW-1133">Transmembrane helix</keyword>
<dbReference type="OrthoDB" id="5961379at2759"/>
<dbReference type="GO" id="GO:0015271">
    <property type="term" value="F:outward rectifier potassium channel activity"/>
    <property type="evidence" value="ECO:0007669"/>
    <property type="project" value="TreeGrafter"/>
</dbReference>
<evidence type="ECO:0000256" key="4">
    <source>
        <dbReference type="ARBA" id="ARBA00022538"/>
    </source>
</evidence>
<evidence type="ECO:0000256" key="8">
    <source>
        <dbReference type="ARBA" id="ARBA00022989"/>
    </source>
</evidence>
<keyword evidence="4" id="KW-0633">Potassium transport</keyword>
<keyword evidence="7" id="KW-0630">Potassium</keyword>
<dbReference type="InterPro" id="IPR013099">
    <property type="entry name" value="K_chnl_dom"/>
</dbReference>
<feature type="transmembrane region" description="Helical" evidence="13">
    <location>
        <begin position="224"/>
        <end position="246"/>
    </location>
</feature>
<keyword evidence="16" id="KW-1185">Reference proteome</keyword>
<evidence type="ECO:0000256" key="1">
    <source>
        <dbReference type="ARBA" id="ARBA00004141"/>
    </source>
</evidence>
<dbReference type="GO" id="GO:0030322">
    <property type="term" value="P:stabilization of membrane potential"/>
    <property type="evidence" value="ECO:0007669"/>
    <property type="project" value="TreeGrafter"/>
</dbReference>
<evidence type="ECO:0000259" key="14">
    <source>
        <dbReference type="Pfam" id="PF07885"/>
    </source>
</evidence>
<protein>
    <recommendedName>
        <fullName evidence="14">Potassium channel domain-containing protein</fullName>
    </recommendedName>
</protein>
<dbReference type="EMBL" id="MU826351">
    <property type="protein sequence ID" value="KAJ7381148.1"/>
    <property type="molecule type" value="Genomic_DNA"/>
</dbReference>
<dbReference type="PANTHER" id="PTHR11003">
    <property type="entry name" value="POTASSIUM CHANNEL, SUBFAMILY K"/>
    <property type="match status" value="1"/>
</dbReference>
<dbReference type="GO" id="GO:0005886">
    <property type="term" value="C:plasma membrane"/>
    <property type="evidence" value="ECO:0007669"/>
    <property type="project" value="TreeGrafter"/>
</dbReference>
<evidence type="ECO:0000313" key="15">
    <source>
        <dbReference type="EMBL" id="KAJ7381148.1"/>
    </source>
</evidence>
<proteinExistence type="inferred from homology"/>
<evidence type="ECO:0000256" key="2">
    <source>
        <dbReference type="ARBA" id="ARBA00006666"/>
    </source>
</evidence>
<reference evidence="15" key="1">
    <citation type="submission" date="2023-01" db="EMBL/GenBank/DDBJ databases">
        <title>Genome assembly of the deep-sea coral Lophelia pertusa.</title>
        <authorList>
            <person name="Herrera S."/>
            <person name="Cordes E."/>
        </authorList>
    </citation>
    <scope>NUCLEOTIDE SEQUENCE</scope>
    <source>
        <strain evidence="15">USNM1676648</strain>
        <tissue evidence="15">Polyp</tissue>
    </source>
</reference>
<dbReference type="Pfam" id="PF07885">
    <property type="entry name" value="Ion_trans_2"/>
    <property type="match status" value="2"/>
</dbReference>
<evidence type="ECO:0000256" key="10">
    <source>
        <dbReference type="ARBA" id="ARBA00023136"/>
    </source>
</evidence>
<dbReference type="InterPro" id="IPR003092">
    <property type="entry name" value="2pore_dom_K_chnl_TASK"/>
</dbReference>
<keyword evidence="6" id="KW-0631">Potassium channel</keyword>
<keyword evidence="5 12" id="KW-0812">Transmembrane</keyword>
<dbReference type="GO" id="GO:0022841">
    <property type="term" value="F:potassium ion leak channel activity"/>
    <property type="evidence" value="ECO:0007669"/>
    <property type="project" value="TreeGrafter"/>
</dbReference>
<name>A0A9X0D0E9_9CNID</name>
<evidence type="ECO:0000256" key="12">
    <source>
        <dbReference type="RuleBase" id="RU003857"/>
    </source>
</evidence>
<feature type="domain" description="Potassium channel" evidence="14">
    <location>
        <begin position="73"/>
        <end position="136"/>
    </location>
</feature>
<comment type="subcellular location">
    <subcellularLocation>
        <location evidence="1">Membrane</location>
        <topology evidence="1">Multi-pass membrane protein</topology>
    </subcellularLocation>
</comment>
<comment type="similarity">
    <text evidence="2 12">Belongs to the two pore domain potassium channel (TC 1.A.1.8) family.</text>
</comment>
<evidence type="ECO:0000256" key="11">
    <source>
        <dbReference type="ARBA" id="ARBA00023303"/>
    </source>
</evidence>
<dbReference type="Gene3D" id="1.10.287.70">
    <property type="match status" value="1"/>
</dbReference>
<keyword evidence="9 12" id="KW-0406">Ion transport</keyword>
<organism evidence="15 16">
    <name type="scientific">Desmophyllum pertusum</name>
    <dbReference type="NCBI Taxonomy" id="174260"/>
    <lineage>
        <taxon>Eukaryota</taxon>
        <taxon>Metazoa</taxon>
        <taxon>Cnidaria</taxon>
        <taxon>Anthozoa</taxon>
        <taxon>Hexacorallia</taxon>
        <taxon>Scleractinia</taxon>
        <taxon>Caryophylliina</taxon>
        <taxon>Caryophylliidae</taxon>
        <taxon>Desmophyllum</taxon>
    </lineage>
</organism>
<comment type="caution">
    <text evidence="15">The sequence shown here is derived from an EMBL/GenBank/DDBJ whole genome shotgun (WGS) entry which is preliminary data.</text>
</comment>
<dbReference type="Proteomes" id="UP001163046">
    <property type="component" value="Unassembled WGS sequence"/>
</dbReference>
<dbReference type="PRINTS" id="PR01333">
    <property type="entry name" value="2POREKCHANEL"/>
</dbReference>
<gene>
    <name evidence="15" type="ORF">OS493_004746</name>
</gene>
<feature type="domain" description="Potassium channel" evidence="14">
    <location>
        <begin position="176"/>
        <end position="246"/>
    </location>
</feature>
<dbReference type="AlphaFoldDB" id="A0A9X0D0E9"/>
<feature type="transmembrane region" description="Helical" evidence="13">
    <location>
        <begin position="192"/>
        <end position="212"/>
    </location>
</feature>
<feature type="transmembrane region" description="Helical" evidence="13">
    <location>
        <begin position="84"/>
        <end position="105"/>
    </location>
</feature>
<feature type="transmembrane region" description="Helical" evidence="13">
    <location>
        <begin position="111"/>
        <end position="129"/>
    </location>
</feature>
<sequence length="300" mass="33910">MDRKLFRNLLLLSLTTAIYMMLGAVVFQSLENRPSEALVVHNLTQSLERDLMHKYNATKREIETILERVRALVYQEREAERSYWTFYSSLYFVGSVITTIGYGHISPRTAAGRVFCILFATVGIPLNILTLKTLGDGINTVISKLIVSFERKFLNKEPNSLKIKIVVFSSLLMAVELLIGGMMYNFTENWDYLASVYYCFIVFSTIGFGDLVPNQGRAPTEDFLIAMMLLRAAVLIFGLSTLSSVLTSVVSAAEEINTTLPSSVVRTTPTELRHIPYDQRYGHVMNIFWTCAETRLIAIL</sequence>
<evidence type="ECO:0000256" key="3">
    <source>
        <dbReference type="ARBA" id="ARBA00022448"/>
    </source>
</evidence>
<feature type="transmembrane region" description="Helical" evidence="13">
    <location>
        <begin position="165"/>
        <end position="186"/>
    </location>
</feature>
<dbReference type="PANTHER" id="PTHR11003:SF345">
    <property type="entry name" value="TWIK FAMILY OF POTASSIUM CHANNELS PROTEIN 18"/>
    <property type="match status" value="1"/>
</dbReference>
<evidence type="ECO:0000256" key="13">
    <source>
        <dbReference type="SAM" id="Phobius"/>
    </source>
</evidence>
<evidence type="ECO:0000256" key="5">
    <source>
        <dbReference type="ARBA" id="ARBA00022692"/>
    </source>
</evidence>